<dbReference type="AlphaFoldDB" id="X1S699"/>
<name>X1S699_9ZZZZ</name>
<organism evidence="1">
    <name type="scientific">marine sediment metagenome</name>
    <dbReference type="NCBI Taxonomy" id="412755"/>
    <lineage>
        <taxon>unclassified sequences</taxon>
        <taxon>metagenomes</taxon>
        <taxon>ecological metagenomes</taxon>
    </lineage>
</organism>
<feature type="non-terminal residue" evidence="1">
    <location>
        <position position="1"/>
    </location>
</feature>
<evidence type="ECO:0000313" key="1">
    <source>
        <dbReference type="EMBL" id="GAI88557.1"/>
    </source>
</evidence>
<comment type="caution">
    <text evidence="1">The sequence shown here is derived from an EMBL/GenBank/DDBJ whole genome shotgun (WGS) entry which is preliminary data.</text>
</comment>
<dbReference type="EMBL" id="BARW01024058">
    <property type="protein sequence ID" value="GAI88557.1"/>
    <property type="molecule type" value="Genomic_DNA"/>
</dbReference>
<protein>
    <submittedName>
        <fullName evidence="1">Uncharacterized protein</fullName>
    </submittedName>
</protein>
<proteinExistence type="predicted"/>
<sequence>LMWRNVYHLPQDARLDEFNLEILRKKGDKGVKYNDQDSLFSSILGVTDKKGKPYTENEELFDFERKHMIFPPWKIYSGSLKDTINNPFNKIFILQIDINHEIQNAEIVHFDIEIVTTIYYFDYRGYLLTSLQHRKPTGLCLF</sequence>
<accession>X1S699</accession>
<gene>
    <name evidence="1" type="ORF">S12H4_39747</name>
</gene>
<reference evidence="1" key="1">
    <citation type="journal article" date="2014" name="Front. Microbiol.">
        <title>High frequency of phylogenetically diverse reductive dehalogenase-homologous genes in deep subseafloor sedimentary metagenomes.</title>
        <authorList>
            <person name="Kawai M."/>
            <person name="Futagami T."/>
            <person name="Toyoda A."/>
            <person name="Takaki Y."/>
            <person name="Nishi S."/>
            <person name="Hori S."/>
            <person name="Arai W."/>
            <person name="Tsubouchi T."/>
            <person name="Morono Y."/>
            <person name="Uchiyama I."/>
            <person name="Ito T."/>
            <person name="Fujiyama A."/>
            <person name="Inagaki F."/>
            <person name="Takami H."/>
        </authorList>
    </citation>
    <scope>NUCLEOTIDE SEQUENCE</scope>
    <source>
        <strain evidence="1">Expedition CK06-06</strain>
    </source>
</reference>